<proteinExistence type="predicted"/>
<evidence type="ECO:0000313" key="2">
    <source>
        <dbReference type="EMBL" id="EAX92440.1"/>
    </source>
</evidence>
<dbReference type="EMBL" id="DS113967">
    <property type="protein sequence ID" value="EAX92440.1"/>
    <property type="molecule type" value="Genomic_DNA"/>
</dbReference>
<sequence length="198" mass="22675">MQLHWPVPVFSVIYEFTKDNITNLEKKLLDGNHIRRIIEEAYSHCLKAYKYGDRLKVSLAVDAIALVPESLDSVKKSIGAVPTEGLESQMRVQKIEKQEAAKSDDKNKNSEDTTKSDNEEDDEFEKEQKKKRRLNNMFICYLEPFDANYPCVPIHLIISNSGEANEDIRKEIQQLIKILRGSAYVTLVNFTTDGDQGH</sequence>
<reference evidence="2" key="1">
    <citation type="submission" date="2006-10" db="EMBL/GenBank/DDBJ databases">
        <authorList>
            <person name="Amadeo P."/>
            <person name="Zhao Q."/>
            <person name="Wortman J."/>
            <person name="Fraser-Liggett C."/>
            <person name="Carlton J."/>
        </authorList>
    </citation>
    <scope>NUCLEOTIDE SEQUENCE</scope>
    <source>
        <strain evidence="2">G3</strain>
    </source>
</reference>
<organism evidence="2 3">
    <name type="scientific">Trichomonas vaginalis (strain ATCC PRA-98 / G3)</name>
    <dbReference type="NCBI Taxonomy" id="412133"/>
    <lineage>
        <taxon>Eukaryota</taxon>
        <taxon>Metamonada</taxon>
        <taxon>Parabasalia</taxon>
        <taxon>Trichomonadida</taxon>
        <taxon>Trichomonadidae</taxon>
        <taxon>Trichomonas</taxon>
    </lineage>
</organism>
<evidence type="ECO:0000313" key="3">
    <source>
        <dbReference type="Proteomes" id="UP000001542"/>
    </source>
</evidence>
<dbReference type="RefSeq" id="XP_001305370.1">
    <property type="nucleotide sequence ID" value="XM_001305369.1"/>
</dbReference>
<keyword evidence="3" id="KW-1185">Reference proteome</keyword>
<reference evidence="2" key="2">
    <citation type="journal article" date="2007" name="Science">
        <title>Draft genome sequence of the sexually transmitted pathogen Trichomonas vaginalis.</title>
        <authorList>
            <person name="Carlton J.M."/>
            <person name="Hirt R.P."/>
            <person name="Silva J.C."/>
            <person name="Delcher A.L."/>
            <person name="Schatz M."/>
            <person name="Zhao Q."/>
            <person name="Wortman J.R."/>
            <person name="Bidwell S.L."/>
            <person name="Alsmark U.C.M."/>
            <person name="Besteiro S."/>
            <person name="Sicheritz-Ponten T."/>
            <person name="Noel C.J."/>
            <person name="Dacks J.B."/>
            <person name="Foster P.G."/>
            <person name="Simillion C."/>
            <person name="Van de Peer Y."/>
            <person name="Miranda-Saavedra D."/>
            <person name="Barton G.J."/>
            <person name="Westrop G.D."/>
            <person name="Mueller S."/>
            <person name="Dessi D."/>
            <person name="Fiori P.L."/>
            <person name="Ren Q."/>
            <person name="Paulsen I."/>
            <person name="Zhang H."/>
            <person name="Bastida-Corcuera F.D."/>
            <person name="Simoes-Barbosa A."/>
            <person name="Brown M.T."/>
            <person name="Hayes R.D."/>
            <person name="Mukherjee M."/>
            <person name="Okumura C.Y."/>
            <person name="Schneider R."/>
            <person name="Smith A.J."/>
            <person name="Vanacova S."/>
            <person name="Villalvazo M."/>
            <person name="Haas B.J."/>
            <person name="Pertea M."/>
            <person name="Feldblyum T.V."/>
            <person name="Utterback T.R."/>
            <person name="Shu C.L."/>
            <person name="Osoegawa K."/>
            <person name="de Jong P.J."/>
            <person name="Hrdy I."/>
            <person name="Horvathova L."/>
            <person name="Zubacova Z."/>
            <person name="Dolezal P."/>
            <person name="Malik S.B."/>
            <person name="Logsdon J.M. Jr."/>
            <person name="Henze K."/>
            <person name="Gupta A."/>
            <person name="Wang C.C."/>
            <person name="Dunne R.L."/>
            <person name="Upcroft J.A."/>
            <person name="Upcroft P."/>
            <person name="White O."/>
            <person name="Salzberg S.L."/>
            <person name="Tang P."/>
            <person name="Chiu C.-H."/>
            <person name="Lee Y.-S."/>
            <person name="Embley T.M."/>
            <person name="Coombs G.H."/>
            <person name="Mottram J.C."/>
            <person name="Tachezy J."/>
            <person name="Fraser-Liggett C.M."/>
            <person name="Johnson P.J."/>
        </authorList>
    </citation>
    <scope>NUCLEOTIDE SEQUENCE [LARGE SCALE GENOMIC DNA]</scope>
    <source>
        <strain evidence="2">G3</strain>
    </source>
</reference>
<protein>
    <submittedName>
        <fullName evidence="2">Uncharacterized protein</fullName>
    </submittedName>
</protein>
<dbReference type="VEuPathDB" id="TrichDB:TVAG_327490"/>
<name>A2FRM1_TRIV3</name>
<feature type="region of interest" description="Disordered" evidence="1">
    <location>
        <begin position="89"/>
        <end position="128"/>
    </location>
</feature>
<dbReference type="KEGG" id="tva:4750151"/>
<dbReference type="AlphaFoldDB" id="A2FRM1"/>
<dbReference type="VEuPathDB" id="TrichDB:TVAGG3_1075510"/>
<dbReference type="InParanoid" id="A2FRM1"/>
<feature type="compositionally biased region" description="Basic and acidic residues" evidence="1">
    <location>
        <begin position="93"/>
        <end position="117"/>
    </location>
</feature>
<evidence type="ECO:0000256" key="1">
    <source>
        <dbReference type="SAM" id="MobiDB-lite"/>
    </source>
</evidence>
<accession>A2FRM1</accession>
<dbReference type="Proteomes" id="UP000001542">
    <property type="component" value="Unassembled WGS sequence"/>
</dbReference>
<gene>
    <name evidence="2" type="ORF">TVAG_327490</name>
</gene>